<gene>
    <name evidence="3" type="ORF">J4573_20505</name>
</gene>
<dbReference type="EMBL" id="JAGEOJ010000008">
    <property type="protein sequence ID" value="MBO2449494.1"/>
    <property type="molecule type" value="Genomic_DNA"/>
</dbReference>
<proteinExistence type="predicted"/>
<keyword evidence="4" id="KW-1185">Reference proteome</keyword>
<evidence type="ECO:0000256" key="1">
    <source>
        <dbReference type="SAM" id="Phobius"/>
    </source>
</evidence>
<comment type="caution">
    <text evidence="3">The sequence shown here is derived from an EMBL/GenBank/DDBJ whole genome shotgun (WGS) entry which is preliminary data.</text>
</comment>
<dbReference type="RefSeq" id="WP_208257384.1">
    <property type="nucleotide sequence ID" value="NZ_JAGEOJ010000008.1"/>
</dbReference>
<dbReference type="InterPro" id="IPR054384">
    <property type="entry name" value="SecDF_P1_head"/>
</dbReference>
<dbReference type="Gene3D" id="3.30.1360.200">
    <property type="match status" value="1"/>
</dbReference>
<evidence type="ECO:0000313" key="3">
    <source>
        <dbReference type="EMBL" id="MBO2449494.1"/>
    </source>
</evidence>
<keyword evidence="1" id="KW-0812">Transmembrane</keyword>
<dbReference type="AlphaFoldDB" id="A0A939PHY1"/>
<feature type="transmembrane region" description="Helical" evidence="1">
    <location>
        <begin position="23"/>
        <end position="48"/>
    </location>
</feature>
<keyword evidence="1" id="KW-1133">Transmembrane helix</keyword>
<dbReference type="Pfam" id="PF22599">
    <property type="entry name" value="SecDF_P1_head"/>
    <property type="match status" value="1"/>
</dbReference>
<organism evidence="3 4">
    <name type="scientific">Actinomadura barringtoniae</name>
    <dbReference type="NCBI Taxonomy" id="1427535"/>
    <lineage>
        <taxon>Bacteria</taxon>
        <taxon>Bacillati</taxon>
        <taxon>Actinomycetota</taxon>
        <taxon>Actinomycetes</taxon>
        <taxon>Streptosporangiales</taxon>
        <taxon>Thermomonosporaceae</taxon>
        <taxon>Actinomadura</taxon>
    </lineage>
</organism>
<dbReference type="Proteomes" id="UP000669179">
    <property type="component" value="Unassembled WGS sequence"/>
</dbReference>
<accession>A0A939PHY1</accession>
<protein>
    <recommendedName>
        <fullName evidence="2">SecDF P1 head subdomain domain-containing protein</fullName>
    </recommendedName>
</protein>
<name>A0A939PHY1_9ACTN</name>
<feature type="domain" description="SecDF P1 head subdomain" evidence="2">
    <location>
        <begin position="100"/>
        <end position="191"/>
    </location>
</feature>
<keyword evidence="1" id="KW-0472">Membrane</keyword>
<evidence type="ECO:0000259" key="2">
    <source>
        <dbReference type="Pfam" id="PF22599"/>
    </source>
</evidence>
<reference evidence="3" key="1">
    <citation type="submission" date="2021-03" db="EMBL/GenBank/DDBJ databases">
        <authorList>
            <person name="Kanchanasin P."/>
            <person name="Saeng-In P."/>
            <person name="Phongsopitanun W."/>
            <person name="Yuki M."/>
            <person name="Kudo T."/>
            <person name="Ohkuma M."/>
            <person name="Tanasupawat S."/>
        </authorList>
    </citation>
    <scope>NUCLEOTIDE SEQUENCE</scope>
    <source>
        <strain evidence="3">GKU 128</strain>
    </source>
</reference>
<sequence>MGQPNPGGPQYYPPPPPPSRRNVGLIVGLAAAALVVVTILAVAVFLIVDNDGSDGTEGTGSAQLKRPVRFQIVSEIGQPPCQAGMLADLEGKCYRLGSQLMDVTQVKDMRPEAPKPEQGQTGWTLQISFTAADAAKFAEISRTASQNYQQNPGSPGSQIAIVVDGRVLSAPQVVSGPIAGGEVSINGPSTTFTQKYVRDLVDRLSG</sequence>
<evidence type="ECO:0000313" key="4">
    <source>
        <dbReference type="Proteomes" id="UP000669179"/>
    </source>
</evidence>